<evidence type="ECO:0000256" key="1">
    <source>
        <dbReference type="SAM" id="MobiDB-lite"/>
    </source>
</evidence>
<protein>
    <submittedName>
        <fullName evidence="2">Uncharacterized protein</fullName>
    </submittedName>
</protein>
<feature type="compositionally biased region" description="Low complexity" evidence="1">
    <location>
        <begin position="83"/>
        <end position="93"/>
    </location>
</feature>
<gene>
    <name evidence="2" type="ORF">SKAU_G00317770</name>
</gene>
<sequence>MQAAAPTERRAQPEFQLDPRGSPLARTHACAQRKHAVTRLRPTARLSPPSGPSPRSEGPAPPRRGRTREVQRNPSHSALSQKALSSAPSPRSPLIAADSLTQWLPGEVCRRDHLSVGSQRDSLHCHGQTLPDHQHTRKHINTHRRWPPLSCP</sequence>
<evidence type="ECO:0000313" key="2">
    <source>
        <dbReference type="EMBL" id="KAJ8344448.1"/>
    </source>
</evidence>
<keyword evidence="3" id="KW-1185">Reference proteome</keyword>
<dbReference type="Proteomes" id="UP001152622">
    <property type="component" value="Chromosome 13"/>
</dbReference>
<proteinExistence type="predicted"/>
<feature type="compositionally biased region" description="Basic residues" evidence="1">
    <location>
        <begin position="135"/>
        <end position="146"/>
    </location>
</feature>
<dbReference type="AlphaFoldDB" id="A0A9Q1ET59"/>
<comment type="caution">
    <text evidence="2">The sequence shown here is derived from an EMBL/GenBank/DDBJ whole genome shotgun (WGS) entry which is preliminary data.</text>
</comment>
<name>A0A9Q1ET59_SYNKA</name>
<dbReference type="EMBL" id="JAINUF010000013">
    <property type="protein sequence ID" value="KAJ8344448.1"/>
    <property type="molecule type" value="Genomic_DNA"/>
</dbReference>
<feature type="region of interest" description="Disordered" evidence="1">
    <location>
        <begin position="120"/>
        <end position="152"/>
    </location>
</feature>
<feature type="region of interest" description="Disordered" evidence="1">
    <location>
        <begin position="1"/>
        <end position="93"/>
    </location>
</feature>
<evidence type="ECO:0000313" key="3">
    <source>
        <dbReference type="Proteomes" id="UP001152622"/>
    </source>
</evidence>
<accession>A0A9Q1ET59</accession>
<reference evidence="2" key="1">
    <citation type="journal article" date="2023" name="Science">
        <title>Genome structures resolve the early diversification of teleost fishes.</title>
        <authorList>
            <person name="Parey E."/>
            <person name="Louis A."/>
            <person name="Montfort J."/>
            <person name="Bouchez O."/>
            <person name="Roques C."/>
            <person name="Iampietro C."/>
            <person name="Lluch J."/>
            <person name="Castinel A."/>
            <person name="Donnadieu C."/>
            <person name="Desvignes T."/>
            <person name="Floi Bucao C."/>
            <person name="Jouanno E."/>
            <person name="Wen M."/>
            <person name="Mejri S."/>
            <person name="Dirks R."/>
            <person name="Jansen H."/>
            <person name="Henkel C."/>
            <person name="Chen W.J."/>
            <person name="Zahm M."/>
            <person name="Cabau C."/>
            <person name="Klopp C."/>
            <person name="Thompson A.W."/>
            <person name="Robinson-Rechavi M."/>
            <person name="Braasch I."/>
            <person name="Lecointre G."/>
            <person name="Bobe J."/>
            <person name="Postlethwait J.H."/>
            <person name="Berthelot C."/>
            <person name="Roest Crollius H."/>
            <person name="Guiguen Y."/>
        </authorList>
    </citation>
    <scope>NUCLEOTIDE SEQUENCE</scope>
    <source>
        <strain evidence="2">WJC10195</strain>
    </source>
</reference>
<organism evidence="2 3">
    <name type="scientific">Synaphobranchus kaupii</name>
    <name type="common">Kaup's arrowtooth eel</name>
    <dbReference type="NCBI Taxonomy" id="118154"/>
    <lineage>
        <taxon>Eukaryota</taxon>
        <taxon>Metazoa</taxon>
        <taxon>Chordata</taxon>
        <taxon>Craniata</taxon>
        <taxon>Vertebrata</taxon>
        <taxon>Euteleostomi</taxon>
        <taxon>Actinopterygii</taxon>
        <taxon>Neopterygii</taxon>
        <taxon>Teleostei</taxon>
        <taxon>Anguilliformes</taxon>
        <taxon>Synaphobranchidae</taxon>
        <taxon>Synaphobranchus</taxon>
    </lineage>
</organism>
<feature type="compositionally biased region" description="Polar residues" evidence="1">
    <location>
        <begin position="72"/>
        <end position="82"/>
    </location>
</feature>